<keyword evidence="2" id="KW-1185">Reference proteome</keyword>
<reference evidence="1" key="1">
    <citation type="submission" date="2021-03" db="EMBL/GenBank/DDBJ databases">
        <title>Evolutionary priming and transition to the ectomycorrhizal habit in an iconic lineage of mushroom-forming fungi: is preadaptation a requirement?</title>
        <authorList>
            <consortium name="DOE Joint Genome Institute"/>
            <person name="Looney B.P."/>
            <person name="Miyauchi S."/>
            <person name="Morin E."/>
            <person name="Drula E."/>
            <person name="Courty P.E."/>
            <person name="Chicoki N."/>
            <person name="Fauchery L."/>
            <person name="Kohler A."/>
            <person name="Kuo A."/>
            <person name="LaButti K."/>
            <person name="Pangilinan J."/>
            <person name="Lipzen A."/>
            <person name="Riley R."/>
            <person name="Andreopoulos W."/>
            <person name="He G."/>
            <person name="Johnson J."/>
            <person name="Barry K.W."/>
            <person name="Grigoriev I.V."/>
            <person name="Nagy L."/>
            <person name="Hibbett D."/>
            <person name="Henrissat B."/>
            <person name="Matheny P.B."/>
            <person name="Labbe J."/>
            <person name="Martin A.F."/>
        </authorList>
    </citation>
    <scope>NUCLEOTIDE SEQUENCE</scope>
    <source>
        <strain evidence="1">BPL698</strain>
    </source>
</reference>
<dbReference type="Proteomes" id="UP001207468">
    <property type="component" value="Unassembled WGS sequence"/>
</dbReference>
<accession>A0ACC0U7X8</accession>
<evidence type="ECO:0000313" key="2">
    <source>
        <dbReference type="Proteomes" id="UP001207468"/>
    </source>
</evidence>
<organism evidence="1 2">
    <name type="scientific">Russula earlei</name>
    <dbReference type="NCBI Taxonomy" id="71964"/>
    <lineage>
        <taxon>Eukaryota</taxon>
        <taxon>Fungi</taxon>
        <taxon>Dikarya</taxon>
        <taxon>Basidiomycota</taxon>
        <taxon>Agaricomycotina</taxon>
        <taxon>Agaricomycetes</taxon>
        <taxon>Russulales</taxon>
        <taxon>Russulaceae</taxon>
        <taxon>Russula</taxon>
    </lineage>
</organism>
<dbReference type="EMBL" id="JAGFNK010000116">
    <property type="protein sequence ID" value="KAI9507640.1"/>
    <property type="molecule type" value="Genomic_DNA"/>
</dbReference>
<comment type="caution">
    <text evidence="1">The sequence shown here is derived from an EMBL/GenBank/DDBJ whole genome shotgun (WGS) entry which is preliminary data.</text>
</comment>
<name>A0ACC0U7X8_9AGAM</name>
<evidence type="ECO:0000313" key="1">
    <source>
        <dbReference type="EMBL" id="KAI9507640.1"/>
    </source>
</evidence>
<proteinExistence type="predicted"/>
<protein>
    <submittedName>
        <fullName evidence="1">Uncharacterized protein</fullName>
    </submittedName>
</protein>
<gene>
    <name evidence="1" type="ORF">F5148DRAFT_1149590</name>
</gene>
<sequence>MAVIRPSTPPQTKQRSHTHTSTPQKLASERYKDMTWDICDKFIRPMPIAEFREEFVPEASQARVTERIISFDKCSVSHNEDHLIQAIKMSGLADNLTFVNTTVKQDKAIQGRPDIVIYRKREGHQENERLTSLDWRVVNVWIENKKGKEDIFRNLTYMRQEGRKGGLECHVRWTERTCIIGYDTTVTSVLKNNKGVGDAQSTLAVYMDVEKIEVEDLRQILVNDDHATDRTAEALYHMETNMGDENPFWSVDVWICIKKEGDIYHDSKEAKTCLEHAQTAAEYVQIDLGAMPGHLGCYDRLLFDNLEQLIRTHMTKQKFYIGISIRFIDQLGHVQEDGCDPAETTLLHDDIESFYWVLIYIVMKCRHSAIEGQSQDMQHVFDGYSDVDEDGVIWGGDRKLSFLHKLILHPDSFGFVPEPCCQIIEELRTLLKTFYDDINPKSIMPKPQEERNVQDRGQGCSREALFF</sequence>